<dbReference type="InterPro" id="IPR010099">
    <property type="entry name" value="SDR39U1"/>
</dbReference>
<dbReference type="CDD" id="cd05242">
    <property type="entry name" value="SDR_a8"/>
    <property type="match status" value="1"/>
</dbReference>
<dbReference type="NCBIfam" id="TIGR01777">
    <property type="entry name" value="yfcH"/>
    <property type="match status" value="1"/>
</dbReference>
<evidence type="ECO:0000313" key="4">
    <source>
        <dbReference type="EMBL" id="TMQ62890.1"/>
    </source>
</evidence>
<comment type="similarity">
    <text evidence="1">Belongs to the NAD(P)-dependent epimerase/dehydratase family. SDR39U1 subfamily.</text>
</comment>
<feature type="domain" description="NAD-dependent epimerase/dehydratase" evidence="2">
    <location>
        <begin position="3"/>
        <end position="213"/>
    </location>
</feature>
<organism evidence="4 5">
    <name type="scientific">Eiseniibacteriota bacterium</name>
    <dbReference type="NCBI Taxonomy" id="2212470"/>
    <lineage>
        <taxon>Bacteria</taxon>
        <taxon>Candidatus Eiseniibacteriota</taxon>
    </lineage>
</organism>
<dbReference type="InterPro" id="IPR001509">
    <property type="entry name" value="Epimerase_deHydtase"/>
</dbReference>
<evidence type="ECO:0000256" key="1">
    <source>
        <dbReference type="ARBA" id="ARBA00009353"/>
    </source>
</evidence>
<reference evidence="4 5" key="1">
    <citation type="journal article" date="2019" name="Nat. Microbiol.">
        <title>Mediterranean grassland soil C-N compound turnover is dependent on rainfall and depth, and is mediated by genomically divergent microorganisms.</title>
        <authorList>
            <person name="Diamond S."/>
            <person name="Andeer P.F."/>
            <person name="Li Z."/>
            <person name="Crits-Christoph A."/>
            <person name="Burstein D."/>
            <person name="Anantharaman K."/>
            <person name="Lane K.R."/>
            <person name="Thomas B.C."/>
            <person name="Pan C."/>
            <person name="Northen T.R."/>
            <person name="Banfield J.F."/>
        </authorList>
    </citation>
    <scope>NUCLEOTIDE SEQUENCE [LARGE SCALE GENOMIC DNA]</scope>
    <source>
        <strain evidence="4">WS_9</strain>
    </source>
</reference>
<dbReference type="InterPro" id="IPR013549">
    <property type="entry name" value="DUF1731"/>
</dbReference>
<dbReference type="Pfam" id="PF01370">
    <property type="entry name" value="Epimerase"/>
    <property type="match status" value="1"/>
</dbReference>
<dbReference type="EMBL" id="VBOZ01000035">
    <property type="protein sequence ID" value="TMQ62890.1"/>
    <property type="molecule type" value="Genomic_DNA"/>
</dbReference>
<evidence type="ECO:0000259" key="2">
    <source>
        <dbReference type="Pfam" id="PF01370"/>
    </source>
</evidence>
<dbReference type="PANTHER" id="PTHR11092:SF0">
    <property type="entry name" value="EPIMERASE FAMILY PROTEIN SDR39U1"/>
    <property type="match status" value="1"/>
</dbReference>
<protein>
    <submittedName>
        <fullName evidence="4">TIGR01777 family protein</fullName>
    </submittedName>
</protein>
<gene>
    <name evidence="4" type="ORF">E6K79_11585</name>
</gene>
<dbReference type="Proteomes" id="UP000317691">
    <property type="component" value="Unassembled WGS sequence"/>
</dbReference>
<feature type="domain" description="DUF1731" evidence="3">
    <location>
        <begin position="249"/>
        <end position="295"/>
    </location>
</feature>
<sequence length="308" mass="32225">MKILVAGSSGLVGSALLPHLVSQGHHAVRLVRGRPARGDAEVAWDPDAGSIDSARLHGIDAVVNLAGATIARWPWTAAHKRRVLESRVRSAALLSRAISELNPAPRAFVSASAVGFYGDRGDEVLREDAAPGHDFLARACVAWEAAAASARNAGIRVVAPRIGMVLSGTGGALGPLLIPFRLGLGGTIGSGRQYVSWIALEDLVEILDQAIAREDWSGPLNAVAPSPSTNAEFTKTVGRVLNRPTLLPLPAFAARLVLGEMADALLLASQRVEPARLQASGFQFRFPTLEGALRSAVGAAPLPASRYG</sequence>
<dbReference type="PANTHER" id="PTHR11092">
    <property type="entry name" value="SUGAR NUCLEOTIDE EPIMERASE RELATED"/>
    <property type="match status" value="1"/>
</dbReference>
<evidence type="ECO:0000259" key="3">
    <source>
        <dbReference type="Pfam" id="PF08338"/>
    </source>
</evidence>
<evidence type="ECO:0000313" key="5">
    <source>
        <dbReference type="Proteomes" id="UP000317691"/>
    </source>
</evidence>
<name>A0A538TGZ8_UNCEI</name>
<accession>A0A538TGZ8</accession>
<dbReference type="Gene3D" id="3.40.50.720">
    <property type="entry name" value="NAD(P)-binding Rossmann-like Domain"/>
    <property type="match status" value="1"/>
</dbReference>
<dbReference type="Pfam" id="PF08338">
    <property type="entry name" value="DUF1731"/>
    <property type="match status" value="1"/>
</dbReference>
<dbReference type="AlphaFoldDB" id="A0A538TGZ8"/>
<proteinExistence type="inferred from homology"/>
<dbReference type="SUPFAM" id="SSF51735">
    <property type="entry name" value="NAD(P)-binding Rossmann-fold domains"/>
    <property type="match status" value="1"/>
</dbReference>
<dbReference type="InterPro" id="IPR036291">
    <property type="entry name" value="NAD(P)-bd_dom_sf"/>
</dbReference>
<comment type="caution">
    <text evidence="4">The sequence shown here is derived from an EMBL/GenBank/DDBJ whole genome shotgun (WGS) entry which is preliminary data.</text>
</comment>